<sequence length="147" mass="16792">MAANEKILKLNSNQIQELRQAFTLFDTDHSGSISVSELNQVLHALGVSISAQEVRQMFSAIDVDKNGRIEFEEFVEIVADTYFKKFSRAEILEAFSRFDRNNDGYIEANELKEILDRLGRQCSNEEIRRMIAQIDRDGNGKISIEGM</sequence>
<accession>A0A821B3H3</accession>
<dbReference type="PANTHER" id="PTHR23048">
    <property type="entry name" value="MYOSIN LIGHT CHAIN 1, 3"/>
    <property type="match status" value="1"/>
</dbReference>
<feature type="domain" description="EF-hand" evidence="3">
    <location>
        <begin position="13"/>
        <end position="48"/>
    </location>
</feature>
<feature type="domain" description="EF-hand" evidence="3">
    <location>
        <begin position="49"/>
        <end position="84"/>
    </location>
</feature>
<dbReference type="InterPro" id="IPR050230">
    <property type="entry name" value="CALM/Myosin/TropC-like"/>
</dbReference>
<dbReference type="Gene3D" id="1.10.238.10">
    <property type="entry name" value="EF-hand"/>
    <property type="match status" value="2"/>
</dbReference>
<dbReference type="GO" id="GO:0005509">
    <property type="term" value="F:calcium ion binding"/>
    <property type="evidence" value="ECO:0007669"/>
    <property type="project" value="InterPro"/>
</dbReference>
<dbReference type="InterPro" id="IPR011992">
    <property type="entry name" value="EF-hand-dom_pair"/>
</dbReference>
<dbReference type="InterPro" id="IPR002048">
    <property type="entry name" value="EF_hand_dom"/>
</dbReference>
<evidence type="ECO:0000313" key="10">
    <source>
        <dbReference type="Proteomes" id="UP000663873"/>
    </source>
</evidence>
<gene>
    <name evidence="5" type="ORF">HFQ381_LOCUS18079</name>
    <name evidence="7" type="ORF">QYT958_LOCUS10527</name>
    <name evidence="8" type="ORF">TOA249_LOCUS14004</name>
    <name evidence="6" type="ORF">TSG867_LOCUS14566</name>
    <name evidence="4" type="ORF">UJA718_LOCUS3473</name>
</gene>
<keyword evidence="2" id="KW-0106">Calcium</keyword>
<keyword evidence="10" id="KW-1185">Reference proteome</keyword>
<dbReference type="EMBL" id="CAJOBP010000259">
    <property type="protein sequence ID" value="CAF4151074.1"/>
    <property type="molecule type" value="Genomic_DNA"/>
</dbReference>
<dbReference type="SUPFAM" id="SSF47473">
    <property type="entry name" value="EF-hand"/>
    <property type="match status" value="1"/>
</dbReference>
<evidence type="ECO:0000313" key="6">
    <source>
        <dbReference type="EMBL" id="CAF4421502.1"/>
    </source>
</evidence>
<dbReference type="AlphaFoldDB" id="A0A821B3H3"/>
<organism evidence="7 9">
    <name type="scientific">Rotaria socialis</name>
    <dbReference type="NCBI Taxonomy" id="392032"/>
    <lineage>
        <taxon>Eukaryota</taxon>
        <taxon>Metazoa</taxon>
        <taxon>Spiralia</taxon>
        <taxon>Gnathifera</taxon>
        <taxon>Rotifera</taxon>
        <taxon>Eurotatoria</taxon>
        <taxon>Bdelloidea</taxon>
        <taxon>Philodinida</taxon>
        <taxon>Philodinidae</taxon>
        <taxon>Rotaria</taxon>
    </lineage>
</organism>
<feature type="domain" description="EF-hand" evidence="3">
    <location>
        <begin position="122"/>
        <end position="147"/>
    </location>
</feature>
<dbReference type="InterPro" id="IPR018247">
    <property type="entry name" value="EF_Hand_1_Ca_BS"/>
</dbReference>
<dbReference type="PANTHER" id="PTHR23048:SF0">
    <property type="entry name" value="CALMODULIN LIKE 3"/>
    <property type="match status" value="1"/>
</dbReference>
<feature type="domain" description="EF-hand" evidence="3">
    <location>
        <begin position="86"/>
        <end position="121"/>
    </location>
</feature>
<dbReference type="EMBL" id="CAJOBQ010000817">
    <property type="protein sequence ID" value="CAF4421502.1"/>
    <property type="molecule type" value="Genomic_DNA"/>
</dbReference>
<dbReference type="Proteomes" id="UP000663873">
    <property type="component" value="Unassembled WGS sequence"/>
</dbReference>
<dbReference type="Proteomes" id="UP000663848">
    <property type="component" value="Unassembled WGS sequence"/>
</dbReference>
<proteinExistence type="predicted"/>
<evidence type="ECO:0000256" key="1">
    <source>
        <dbReference type="ARBA" id="ARBA00022737"/>
    </source>
</evidence>
<dbReference type="PROSITE" id="PS50222">
    <property type="entry name" value="EF_HAND_2"/>
    <property type="match status" value="4"/>
</dbReference>
<dbReference type="GO" id="GO:0016460">
    <property type="term" value="C:myosin II complex"/>
    <property type="evidence" value="ECO:0007669"/>
    <property type="project" value="TreeGrafter"/>
</dbReference>
<evidence type="ECO:0000313" key="8">
    <source>
        <dbReference type="EMBL" id="CAF4651153.1"/>
    </source>
</evidence>
<dbReference type="Pfam" id="PF13499">
    <property type="entry name" value="EF-hand_7"/>
    <property type="match status" value="2"/>
</dbReference>
<dbReference type="PROSITE" id="PS00018">
    <property type="entry name" value="EF_HAND_1"/>
    <property type="match status" value="3"/>
</dbReference>
<reference evidence="7" key="1">
    <citation type="submission" date="2021-02" db="EMBL/GenBank/DDBJ databases">
        <authorList>
            <person name="Nowell W R."/>
        </authorList>
    </citation>
    <scope>NUCLEOTIDE SEQUENCE</scope>
</reference>
<dbReference type="FunFam" id="1.10.238.10:FF:000178">
    <property type="entry name" value="Calmodulin-2 A"/>
    <property type="match status" value="1"/>
</dbReference>
<dbReference type="EMBL" id="CAJOBR010001177">
    <property type="protein sequence ID" value="CAF4585132.1"/>
    <property type="molecule type" value="Genomic_DNA"/>
</dbReference>
<dbReference type="EMBL" id="CAJOBO010001375">
    <property type="protein sequence ID" value="CAF4371315.1"/>
    <property type="molecule type" value="Genomic_DNA"/>
</dbReference>
<dbReference type="Proteomes" id="UP000663862">
    <property type="component" value="Unassembled WGS sequence"/>
</dbReference>
<evidence type="ECO:0000313" key="9">
    <source>
        <dbReference type="Proteomes" id="UP000663848"/>
    </source>
</evidence>
<comment type="caution">
    <text evidence="7">The sequence shown here is derived from an EMBL/GenBank/DDBJ whole genome shotgun (WGS) entry which is preliminary data.</text>
</comment>
<dbReference type="Proteomes" id="UP000663838">
    <property type="component" value="Unassembled WGS sequence"/>
</dbReference>
<evidence type="ECO:0000259" key="3">
    <source>
        <dbReference type="PROSITE" id="PS50222"/>
    </source>
</evidence>
<dbReference type="EMBL" id="CAJOBS010000851">
    <property type="protein sequence ID" value="CAF4651153.1"/>
    <property type="molecule type" value="Genomic_DNA"/>
</dbReference>
<protein>
    <recommendedName>
        <fullName evidence="3">EF-hand domain-containing protein</fullName>
    </recommendedName>
</protein>
<evidence type="ECO:0000313" key="7">
    <source>
        <dbReference type="EMBL" id="CAF4585132.1"/>
    </source>
</evidence>
<name>A0A821B3H3_9BILA</name>
<evidence type="ECO:0000313" key="5">
    <source>
        <dbReference type="EMBL" id="CAF4371315.1"/>
    </source>
</evidence>
<dbReference type="SMART" id="SM00054">
    <property type="entry name" value="EFh"/>
    <property type="match status" value="4"/>
</dbReference>
<evidence type="ECO:0000313" key="4">
    <source>
        <dbReference type="EMBL" id="CAF4151074.1"/>
    </source>
</evidence>
<evidence type="ECO:0000256" key="2">
    <source>
        <dbReference type="ARBA" id="ARBA00022837"/>
    </source>
</evidence>
<dbReference type="Proteomes" id="UP000663851">
    <property type="component" value="Unassembled WGS sequence"/>
</dbReference>
<keyword evidence="1" id="KW-0677">Repeat</keyword>